<protein>
    <submittedName>
        <fullName evidence="1">Uncharacterized protein</fullName>
    </submittedName>
</protein>
<proteinExistence type="predicted"/>
<name>A0ABN7A8Q6_9HEMI</name>
<dbReference type="EMBL" id="AP028909">
    <property type="protein sequence ID" value="BES87617.1"/>
    <property type="molecule type" value="Genomic_DNA"/>
</dbReference>
<gene>
    <name evidence="1" type="ORF">NTJ_00423</name>
</gene>
<organism evidence="1 2">
    <name type="scientific">Nesidiocoris tenuis</name>
    <dbReference type="NCBI Taxonomy" id="355587"/>
    <lineage>
        <taxon>Eukaryota</taxon>
        <taxon>Metazoa</taxon>
        <taxon>Ecdysozoa</taxon>
        <taxon>Arthropoda</taxon>
        <taxon>Hexapoda</taxon>
        <taxon>Insecta</taxon>
        <taxon>Pterygota</taxon>
        <taxon>Neoptera</taxon>
        <taxon>Paraneoptera</taxon>
        <taxon>Hemiptera</taxon>
        <taxon>Heteroptera</taxon>
        <taxon>Panheteroptera</taxon>
        <taxon>Cimicomorpha</taxon>
        <taxon>Miridae</taxon>
        <taxon>Dicyphina</taxon>
        <taxon>Nesidiocoris</taxon>
    </lineage>
</organism>
<accession>A0ABN7A8Q6</accession>
<dbReference type="Proteomes" id="UP001307889">
    <property type="component" value="Chromosome 1"/>
</dbReference>
<reference evidence="1 2" key="1">
    <citation type="submission" date="2023-09" db="EMBL/GenBank/DDBJ databases">
        <title>Nesidiocoris tenuis whole genome shotgun sequence.</title>
        <authorList>
            <person name="Shibata T."/>
            <person name="Shimoda M."/>
            <person name="Kobayashi T."/>
            <person name="Uehara T."/>
        </authorList>
    </citation>
    <scope>NUCLEOTIDE SEQUENCE [LARGE SCALE GENOMIC DNA]</scope>
    <source>
        <strain evidence="1 2">Japan</strain>
    </source>
</reference>
<keyword evidence="2" id="KW-1185">Reference proteome</keyword>
<evidence type="ECO:0000313" key="2">
    <source>
        <dbReference type="Proteomes" id="UP001307889"/>
    </source>
</evidence>
<sequence length="107" mass="11794">MRRTTNTLLLSSLYSIVSFSSRNEQARKVGSLNRRKVNQVKPSVGLDVRNGGEEDLNERMFVQWRLEGRRCLAGCYVAGVIIVFYAPGLVHAVLAAPPFCASIGGPR</sequence>
<evidence type="ECO:0000313" key="1">
    <source>
        <dbReference type="EMBL" id="BES87617.1"/>
    </source>
</evidence>